<feature type="region of interest" description="Disordered" evidence="8">
    <location>
        <begin position="63"/>
        <end position="85"/>
    </location>
</feature>
<evidence type="ECO:0000256" key="6">
    <source>
        <dbReference type="ARBA" id="ARBA00022989"/>
    </source>
</evidence>
<dbReference type="GO" id="GO:0006465">
    <property type="term" value="P:signal peptide processing"/>
    <property type="evidence" value="ECO:0007669"/>
    <property type="project" value="TreeGrafter"/>
</dbReference>
<name>A0AA39GJV4_SARSR</name>
<keyword evidence="5" id="KW-0256">Endoplasmic reticulum</keyword>
<dbReference type="Proteomes" id="UP001175261">
    <property type="component" value="Unassembled WGS sequence"/>
</dbReference>
<accession>A0AA39GJV4</accession>
<keyword evidence="7 9" id="KW-0472">Membrane</keyword>
<evidence type="ECO:0000256" key="4">
    <source>
        <dbReference type="ARBA" id="ARBA00022801"/>
    </source>
</evidence>
<feature type="region of interest" description="Disordered" evidence="8">
    <location>
        <begin position="1"/>
        <end position="21"/>
    </location>
</feature>
<dbReference type="GO" id="GO:0042500">
    <property type="term" value="F:aspartic endopeptidase activity, intramembrane cleaving"/>
    <property type="evidence" value="ECO:0007669"/>
    <property type="project" value="InterPro"/>
</dbReference>
<evidence type="ECO:0000313" key="10">
    <source>
        <dbReference type="EMBL" id="KAK0387819.1"/>
    </source>
</evidence>
<evidence type="ECO:0000256" key="5">
    <source>
        <dbReference type="ARBA" id="ARBA00022824"/>
    </source>
</evidence>
<feature type="transmembrane region" description="Helical" evidence="9">
    <location>
        <begin position="132"/>
        <end position="153"/>
    </location>
</feature>
<organism evidence="10 11">
    <name type="scientific">Sarocladium strictum</name>
    <name type="common">Black bundle disease fungus</name>
    <name type="synonym">Acremonium strictum</name>
    <dbReference type="NCBI Taxonomy" id="5046"/>
    <lineage>
        <taxon>Eukaryota</taxon>
        <taxon>Fungi</taxon>
        <taxon>Dikarya</taxon>
        <taxon>Ascomycota</taxon>
        <taxon>Pezizomycotina</taxon>
        <taxon>Sordariomycetes</taxon>
        <taxon>Hypocreomycetidae</taxon>
        <taxon>Hypocreales</taxon>
        <taxon>Sarocladiaceae</taxon>
        <taxon>Sarocladium</taxon>
    </lineage>
</organism>
<evidence type="ECO:0000256" key="3">
    <source>
        <dbReference type="ARBA" id="ARBA00022692"/>
    </source>
</evidence>
<keyword evidence="4" id="KW-0378">Hydrolase</keyword>
<evidence type="ECO:0000256" key="7">
    <source>
        <dbReference type="ARBA" id="ARBA00023136"/>
    </source>
</evidence>
<evidence type="ECO:0000313" key="11">
    <source>
        <dbReference type="Proteomes" id="UP001175261"/>
    </source>
</evidence>
<feature type="transmembrane region" description="Helical" evidence="9">
    <location>
        <begin position="38"/>
        <end position="61"/>
    </location>
</feature>
<dbReference type="EMBL" id="JAPDFR010000003">
    <property type="protein sequence ID" value="KAK0387819.1"/>
    <property type="molecule type" value="Genomic_DNA"/>
</dbReference>
<reference evidence="10" key="1">
    <citation type="submission" date="2022-10" db="EMBL/GenBank/DDBJ databases">
        <title>Determination and structural analysis of whole genome sequence of Sarocladium strictum F4-1.</title>
        <authorList>
            <person name="Hu L."/>
            <person name="Jiang Y."/>
        </authorList>
    </citation>
    <scope>NUCLEOTIDE SEQUENCE</scope>
    <source>
        <strain evidence="10">F4-1</strain>
    </source>
</reference>
<evidence type="ECO:0000256" key="9">
    <source>
        <dbReference type="SAM" id="Phobius"/>
    </source>
</evidence>
<feature type="transmembrane region" description="Helical" evidence="9">
    <location>
        <begin position="459"/>
        <end position="477"/>
    </location>
</feature>
<feature type="transmembrane region" description="Helical" evidence="9">
    <location>
        <begin position="328"/>
        <end position="349"/>
    </location>
</feature>
<dbReference type="PANTHER" id="PTHR12174:SF23">
    <property type="entry name" value="MINOR HISTOCOMPATIBILITY ANTIGEN H13"/>
    <property type="match status" value="1"/>
</dbReference>
<comment type="subcellular location">
    <subcellularLocation>
        <location evidence="1">Endoplasmic reticulum membrane</location>
        <topology evidence="1">Multi-pass membrane protein</topology>
    </subcellularLocation>
</comment>
<proteinExistence type="inferred from homology"/>
<gene>
    <name evidence="10" type="ORF">NLU13_4064</name>
</gene>
<dbReference type="InterPro" id="IPR007369">
    <property type="entry name" value="Peptidase_A22B_SPP"/>
</dbReference>
<feature type="transmembrane region" description="Helical" evidence="9">
    <location>
        <begin position="240"/>
        <end position="257"/>
    </location>
</feature>
<dbReference type="GO" id="GO:0098554">
    <property type="term" value="C:cytoplasmic side of endoplasmic reticulum membrane"/>
    <property type="evidence" value="ECO:0007669"/>
    <property type="project" value="TreeGrafter"/>
</dbReference>
<keyword evidence="11" id="KW-1185">Reference proteome</keyword>
<dbReference type="Pfam" id="PF04258">
    <property type="entry name" value="Peptidase_A22B"/>
    <property type="match status" value="1"/>
</dbReference>
<protein>
    <submittedName>
        <fullName evidence="10">Uncharacterized protein</fullName>
    </submittedName>
</protein>
<comment type="similarity">
    <text evidence="2">Belongs to the peptidase A22B family.</text>
</comment>
<sequence length="571" mass="63378">MADADQQSPREGGLDGLNTTTDGTSPTSILTHLQDVNFILLQAKIILGAMGIIFVGAHAALRRPPSAAPPKSKKTGKPPVDEDRFSQGLERSDAILFPVMAGGILVGLYYLIQYLKDPAILNKILQWYMSTMSIASLLTLYAHGIELITGFVFPRFWKSWDGNIMQPLQKRRETVQYDQGGNELPTAVLQFSPLPGVLHHLVPTVFLRNAAWEARELLKKQWSIRVFAHGIADEKAKFKFAHVLALSMALASAGIYFNTVSTLLSNILGYGMCYGSMLLLSPTDFVTGALVLVGLFIYDIVMVFYTPYMVTVATTLDVPIKLTFKAAAHKSILGLGDIVLPGMLIGWTLRFDLWLHYLRKIKYESTDLKVIAKDEVTGAVVTKSETKHREVKMPYVDVTGRWGDWFWSGGLTSFGRPLPMDLAATQFSKTYFYASLVGYCIGMLVTLAMLLIYKRGQPALLYLVPGVLGSILITALARGEIMELWKYTEDGSLDTEDVVVDLDGQGRAVKNLGKLENGVVDTTKSKEEKEKGDKEKKEQDEKKKNEEKISKAEKKRHQVLLVSIEALDESD</sequence>
<feature type="region of interest" description="Disordered" evidence="8">
    <location>
        <begin position="520"/>
        <end position="550"/>
    </location>
</feature>
<evidence type="ECO:0000256" key="8">
    <source>
        <dbReference type="SAM" id="MobiDB-lite"/>
    </source>
</evidence>
<dbReference type="GO" id="GO:0098553">
    <property type="term" value="C:lumenal side of endoplasmic reticulum membrane"/>
    <property type="evidence" value="ECO:0007669"/>
    <property type="project" value="TreeGrafter"/>
</dbReference>
<feature type="transmembrane region" description="Helical" evidence="9">
    <location>
        <begin position="430"/>
        <end position="453"/>
    </location>
</feature>
<feature type="compositionally biased region" description="Basic and acidic residues" evidence="8">
    <location>
        <begin position="523"/>
        <end position="550"/>
    </location>
</feature>
<evidence type="ECO:0000256" key="2">
    <source>
        <dbReference type="ARBA" id="ARBA00006859"/>
    </source>
</evidence>
<keyword evidence="3 9" id="KW-0812">Transmembrane</keyword>
<dbReference type="PANTHER" id="PTHR12174">
    <property type="entry name" value="SIGNAL PEPTIDE PEPTIDASE"/>
    <property type="match status" value="1"/>
</dbReference>
<feature type="transmembrane region" description="Helical" evidence="9">
    <location>
        <begin position="94"/>
        <end position="112"/>
    </location>
</feature>
<keyword evidence="6 9" id="KW-1133">Transmembrane helix</keyword>
<dbReference type="InterPro" id="IPR006639">
    <property type="entry name" value="Preselin/SPP"/>
</dbReference>
<comment type="caution">
    <text evidence="10">The sequence shown here is derived from an EMBL/GenBank/DDBJ whole genome shotgun (WGS) entry which is preliminary data.</text>
</comment>
<feature type="transmembrane region" description="Helical" evidence="9">
    <location>
        <begin position="287"/>
        <end position="308"/>
    </location>
</feature>
<dbReference type="SMART" id="SM00730">
    <property type="entry name" value="PSN"/>
    <property type="match status" value="1"/>
</dbReference>
<dbReference type="GO" id="GO:0033619">
    <property type="term" value="P:membrane protein proteolysis"/>
    <property type="evidence" value="ECO:0007669"/>
    <property type="project" value="TreeGrafter"/>
</dbReference>
<dbReference type="AlphaFoldDB" id="A0AA39GJV4"/>
<evidence type="ECO:0000256" key="1">
    <source>
        <dbReference type="ARBA" id="ARBA00004477"/>
    </source>
</evidence>